<dbReference type="AlphaFoldDB" id="A0A072PES8"/>
<gene>
    <name evidence="1" type="ORF">A1O9_09880</name>
</gene>
<evidence type="ECO:0000313" key="2">
    <source>
        <dbReference type="Proteomes" id="UP000027920"/>
    </source>
</evidence>
<dbReference type="Proteomes" id="UP000027920">
    <property type="component" value="Unassembled WGS sequence"/>
</dbReference>
<dbReference type="EMBL" id="AMGV01000011">
    <property type="protein sequence ID" value="KEF54085.1"/>
    <property type="molecule type" value="Genomic_DNA"/>
</dbReference>
<organism evidence="1 2">
    <name type="scientific">Exophiala aquamarina CBS 119918</name>
    <dbReference type="NCBI Taxonomy" id="1182545"/>
    <lineage>
        <taxon>Eukaryota</taxon>
        <taxon>Fungi</taxon>
        <taxon>Dikarya</taxon>
        <taxon>Ascomycota</taxon>
        <taxon>Pezizomycotina</taxon>
        <taxon>Eurotiomycetes</taxon>
        <taxon>Chaetothyriomycetidae</taxon>
        <taxon>Chaetothyriales</taxon>
        <taxon>Herpotrichiellaceae</taxon>
        <taxon>Exophiala</taxon>
    </lineage>
</organism>
<comment type="caution">
    <text evidence="1">The sequence shown here is derived from an EMBL/GenBank/DDBJ whole genome shotgun (WGS) entry which is preliminary data.</text>
</comment>
<accession>A0A072PES8</accession>
<reference evidence="1 2" key="1">
    <citation type="submission" date="2013-03" db="EMBL/GenBank/DDBJ databases">
        <title>The Genome Sequence of Exophiala aquamarina CBS 119918.</title>
        <authorList>
            <consortium name="The Broad Institute Genomics Platform"/>
            <person name="Cuomo C."/>
            <person name="de Hoog S."/>
            <person name="Gorbushina A."/>
            <person name="Walker B."/>
            <person name="Young S.K."/>
            <person name="Zeng Q."/>
            <person name="Gargeya S."/>
            <person name="Fitzgerald M."/>
            <person name="Haas B."/>
            <person name="Abouelleil A."/>
            <person name="Allen A.W."/>
            <person name="Alvarado L."/>
            <person name="Arachchi H.M."/>
            <person name="Berlin A.M."/>
            <person name="Chapman S.B."/>
            <person name="Gainer-Dewar J."/>
            <person name="Goldberg J."/>
            <person name="Griggs A."/>
            <person name="Gujja S."/>
            <person name="Hansen M."/>
            <person name="Howarth C."/>
            <person name="Imamovic A."/>
            <person name="Ireland A."/>
            <person name="Larimer J."/>
            <person name="McCowan C."/>
            <person name="Murphy C."/>
            <person name="Pearson M."/>
            <person name="Poon T.W."/>
            <person name="Priest M."/>
            <person name="Roberts A."/>
            <person name="Saif S."/>
            <person name="Shea T."/>
            <person name="Sisk P."/>
            <person name="Sykes S."/>
            <person name="Wortman J."/>
            <person name="Nusbaum C."/>
            <person name="Birren B."/>
        </authorList>
    </citation>
    <scope>NUCLEOTIDE SEQUENCE [LARGE SCALE GENOMIC DNA]</scope>
    <source>
        <strain evidence="1 2">CBS 119918</strain>
    </source>
</reference>
<dbReference type="HOGENOM" id="CLU_1475174_0_0_1"/>
<sequence length="183" mass="20837">MDSLTGSLERDNIPLIQDVLKCCSSLVVRDENDQVLLAHHSVRQFLRDYPDVTPKSLQSYDTLVWEKKISGPVRHKIRELELARLCILHLSSPEYGHAMAPPSQAKSAIDVSLVPDAVLTNFNLGFGKWGFEGFKKVKTFVHKFKYQASDFHNLRWSSGIFPFRKRAMGTSDPFNTSNWSELV</sequence>
<protein>
    <submittedName>
        <fullName evidence="1">Uncharacterized protein</fullName>
    </submittedName>
</protein>
<evidence type="ECO:0000313" key="1">
    <source>
        <dbReference type="EMBL" id="KEF54085.1"/>
    </source>
</evidence>
<dbReference type="OrthoDB" id="7464126at2759"/>
<dbReference type="RefSeq" id="XP_013256675.1">
    <property type="nucleotide sequence ID" value="XM_013401221.1"/>
</dbReference>
<keyword evidence="2" id="KW-1185">Reference proteome</keyword>
<proteinExistence type="predicted"/>
<dbReference type="GeneID" id="25284788"/>
<name>A0A072PES8_9EURO</name>
<dbReference type="VEuPathDB" id="FungiDB:A1O9_09880"/>